<evidence type="ECO:0000313" key="2">
    <source>
        <dbReference type="EMBL" id="STJ09682.1"/>
    </source>
</evidence>
<dbReference type="EMBL" id="UGCU01000001">
    <property type="protein sequence ID" value="STJ09682.1"/>
    <property type="molecule type" value="Genomic_DNA"/>
</dbReference>
<protein>
    <submittedName>
        <fullName evidence="2">Uncharacterized protein</fullName>
    </submittedName>
</protein>
<sequence length="40" mass="4789">MFVTNKAIYVTNIISSVHTIYLFFQDIKKQHVSYVNCRCY</sequence>
<evidence type="ECO:0000313" key="3">
    <source>
        <dbReference type="Proteomes" id="UP000254495"/>
    </source>
</evidence>
<accession>A0A376VD02</accession>
<keyword evidence="1" id="KW-0812">Transmembrane</keyword>
<proteinExistence type="predicted"/>
<dbReference type="AlphaFoldDB" id="A0A376VD02"/>
<feature type="transmembrane region" description="Helical" evidence="1">
    <location>
        <begin position="6"/>
        <end position="24"/>
    </location>
</feature>
<evidence type="ECO:0000256" key="1">
    <source>
        <dbReference type="SAM" id="Phobius"/>
    </source>
</evidence>
<keyword evidence="1" id="KW-1133">Transmembrane helix</keyword>
<organism evidence="2 3">
    <name type="scientific">Escherichia coli</name>
    <dbReference type="NCBI Taxonomy" id="562"/>
    <lineage>
        <taxon>Bacteria</taxon>
        <taxon>Pseudomonadati</taxon>
        <taxon>Pseudomonadota</taxon>
        <taxon>Gammaproteobacteria</taxon>
        <taxon>Enterobacterales</taxon>
        <taxon>Enterobacteriaceae</taxon>
        <taxon>Escherichia</taxon>
    </lineage>
</organism>
<reference evidence="2 3" key="1">
    <citation type="submission" date="2018-06" db="EMBL/GenBank/DDBJ databases">
        <authorList>
            <consortium name="Pathogen Informatics"/>
            <person name="Doyle S."/>
        </authorList>
    </citation>
    <scope>NUCLEOTIDE SEQUENCE [LARGE SCALE GENOMIC DNA]</scope>
    <source>
        <strain evidence="2 3">NCTC9077</strain>
    </source>
</reference>
<keyword evidence="1" id="KW-0472">Membrane</keyword>
<name>A0A376VD02_ECOLX</name>
<gene>
    <name evidence="2" type="ORF">NCTC9077_01311</name>
</gene>
<dbReference type="Proteomes" id="UP000254495">
    <property type="component" value="Unassembled WGS sequence"/>
</dbReference>